<evidence type="ECO:0000256" key="6">
    <source>
        <dbReference type="PROSITE-ProRule" id="PRU00339"/>
    </source>
</evidence>
<dbReference type="PANTHER" id="PTHR45188">
    <property type="entry name" value="DNAJ PROTEIN P58IPK HOMOLOG"/>
    <property type="match status" value="1"/>
</dbReference>
<dbReference type="PROSITE" id="PS50076">
    <property type="entry name" value="DNAJ_2"/>
    <property type="match status" value="1"/>
</dbReference>
<keyword evidence="7" id="KW-1133">Transmembrane helix</keyword>
<dbReference type="InterPro" id="IPR018253">
    <property type="entry name" value="DnaJ_domain_CS"/>
</dbReference>
<evidence type="ECO:0000256" key="3">
    <source>
        <dbReference type="ARBA" id="ARBA00022737"/>
    </source>
</evidence>
<comment type="subcellular location">
    <subcellularLocation>
        <location evidence="1">Endoplasmic reticulum lumen</location>
    </subcellularLocation>
</comment>
<dbReference type="InterPro" id="IPR011990">
    <property type="entry name" value="TPR-like_helical_dom_sf"/>
</dbReference>
<evidence type="ECO:0000256" key="5">
    <source>
        <dbReference type="ARBA" id="ARBA00022824"/>
    </source>
</evidence>
<dbReference type="Pfam" id="PF13181">
    <property type="entry name" value="TPR_8"/>
    <property type="match status" value="1"/>
</dbReference>
<dbReference type="PANTHER" id="PTHR45188:SF2">
    <property type="entry name" value="DNAJ HOMOLOG SUBFAMILY C MEMBER 7"/>
    <property type="match status" value="1"/>
</dbReference>
<dbReference type="SMART" id="SM00028">
    <property type="entry name" value="TPR"/>
    <property type="match status" value="5"/>
</dbReference>
<proteinExistence type="predicted"/>
<keyword evidence="10" id="KW-1185">Reference proteome</keyword>
<evidence type="ECO:0000313" key="10">
    <source>
        <dbReference type="Proteomes" id="UP000593576"/>
    </source>
</evidence>
<dbReference type="SMART" id="SM00271">
    <property type="entry name" value="DnaJ"/>
    <property type="match status" value="1"/>
</dbReference>
<dbReference type="InterPro" id="IPR001623">
    <property type="entry name" value="DnaJ_domain"/>
</dbReference>
<comment type="caution">
    <text evidence="9">The sequence shown here is derived from an EMBL/GenBank/DDBJ whole genome shotgun (WGS) entry which is preliminary data.</text>
</comment>
<dbReference type="FunFam" id="1.10.287.110:FF:000055">
    <property type="entry name" value="DnaJ subfamily C member 7"/>
    <property type="match status" value="1"/>
</dbReference>
<dbReference type="FunFam" id="1.25.40.10:FF:000258">
    <property type="entry name" value="DnaJ domain containing protein"/>
    <property type="match status" value="1"/>
</dbReference>
<protein>
    <recommendedName>
        <fullName evidence="8">J domain-containing protein</fullName>
    </recommendedName>
</protein>
<evidence type="ECO:0000256" key="7">
    <source>
        <dbReference type="SAM" id="Phobius"/>
    </source>
</evidence>
<evidence type="ECO:0000259" key="8">
    <source>
        <dbReference type="PROSITE" id="PS50076"/>
    </source>
</evidence>
<dbReference type="CDD" id="cd06257">
    <property type="entry name" value="DnaJ"/>
    <property type="match status" value="1"/>
</dbReference>
<dbReference type="PRINTS" id="PR00625">
    <property type="entry name" value="JDOMAIN"/>
</dbReference>
<dbReference type="InterPro" id="IPR036869">
    <property type="entry name" value="J_dom_sf"/>
</dbReference>
<name>A0A7J9KSD2_GOSSC</name>
<accession>A0A7J9KSD2</accession>
<dbReference type="Proteomes" id="UP000593576">
    <property type="component" value="Unassembled WGS sequence"/>
</dbReference>
<dbReference type="SUPFAM" id="SSF46565">
    <property type="entry name" value="Chaperone J-domain"/>
    <property type="match status" value="1"/>
</dbReference>
<sequence>MLKSLSLNWAFNSMAWKGLVYTAFILNFVLICQHLLLQPLVSALVLASGFVSQLQGEPNGFREFGERLATKEMFSILVSLVGLKSMPLYGISGKEHYHLARLGAQQCLHRSASSVSLFLQPLHILSICLCLTFQLGCVDENLGNAAELFERVSQSIKVKRYSEALNDLNAAIEADPALSEAYMRRASLLRLLCRYEESEKSYKKFLELKPRNSVAEKELSQLHQAQSALETAFGLFESNDYTKALDYVDKVVLVFSPACSKAKMLKLKLLLAAKDYSSVISESGFILKEDENNLEALLLRGHAYYYLADHDVAQRHYQKGLRLDPEHGELKKAYFRLKNLLKKTKSAEDNANKGKLRVAVEDYKGALALDPNHLAHNVHLHLGLCKVLVRLGRGKDALSSCSEALNIDKDLLEALVQRGEAKLLTEDWEGAVEDLKSAAEKSPQDMNIREALMRAEKALKMSKRKDWYKILGVSKTASVAEIKRAYKKLALQWHPDKNVDNREEAEAQFREIAAAYEVLGDEEKRTRYDRGEDIEDIGMGGGGFNPFGGGGGGQHFTFTFDGGFPGGFGGGFPGGGGGGFGFNF</sequence>
<feature type="transmembrane region" description="Helical" evidence="7">
    <location>
        <begin position="20"/>
        <end position="52"/>
    </location>
</feature>
<dbReference type="GO" id="GO:0005788">
    <property type="term" value="C:endoplasmic reticulum lumen"/>
    <property type="evidence" value="ECO:0007669"/>
    <property type="project" value="UniProtKB-SubCell"/>
</dbReference>
<feature type="repeat" description="TPR" evidence="6">
    <location>
        <begin position="294"/>
        <end position="327"/>
    </location>
</feature>
<dbReference type="PROSITE" id="PS50005">
    <property type="entry name" value="TPR"/>
    <property type="match status" value="2"/>
</dbReference>
<dbReference type="SUPFAM" id="SSF48452">
    <property type="entry name" value="TPR-like"/>
    <property type="match status" value="1"/>
</dbReference>
<dbReference type="InterPro" id="IPR019734">
    <property type="entry name" value="TPR_rpt"/>
</dbReference>
<keyword evidence="5" id="KW-0256">Endoplasmic reticulum</keyword>
<dbReference type="AlphaFoldDB" id="A0A7J9KSD2"/>
<keyword evidence="3" id="KW-0677">Repeat</keyword>
<reference evidence="9 10" key="1">
    <citation type="journal article" date="2019" name="Genome Biol. Evol.">
        <title>Insights into the evolution of the New World diploid cottons (Gossypium, subgenus Houzingenia) based on genome sequencing.</title>
        <authorList>
            <person name="Grover C.E."/>
            <person name="Arick M.A. 2nd"/>
            <person name="Thrash A."/>
            <person name="Conover J.L."/>
            <person name="Sanders W.S."/>
            <person name="Peterson D.G."/>
            <person name="Frelichowski J.E."/>
            <person name="Scheffler J.A."/>
            <person name="Scheffler B.E."/>
            <person name="Wendel J.F."/>
        </authorList>
    </citation>
    <scope>NUCLEOTIDE SEQUENCE [LARGE SCALE GENOMIC DNA]</scope>
    <source>
        <strain evidence="9">1</strain>
        <tissue evidence="9">Leaf</tissue>
    </source>
</reference>
<dbReference type="Gene3D" id="1.10.287.110">
    <property type="entry name" value="DnaJ domain"/>
    <property type="match status" value="1"/>
</dbReference>
<evidence type="ECO:0000256" key="4">
    <source>
        <dbReference type="ARBA" id="ARBA00022803"/>
    </source>
</evidence>
<keyword evidence="2" id="KW-0732">Signal</keyword>
<feature type="repeat" description="TPR" evidence="6">
    <location>
        <begin position="179"/>
        <end position="212"/>
    </location>
</feature>
<organism evidence="9 10">
    <name type="scientific">Gossypium schwendimanii</name>
    <name type="common">Cotton</name>
    <dbReference type="NCBI Taxonomy" id="34291"/>
    <lineage>
        <taxon>Eukaryota</taxon>
        <taxon>Viridiplantae</taxon>
        <taxon>Streptophyta</taxon>
        <taxon>Embryophyta</taxon>
        <taxon>Tracheophyta</taxon>
        <taxon>Spermatophyta</taxon>
        <taxon>Magnoliopsida</taxon>
        <taxon>eudicotyledons</taxon>
        <taxon>Gunneridae</taxon>
        <taxon>Pentapetalae</taxon>
        <taxon>rosids</taxon>
        <taxon>malvids</taxon>
        <taxon>Malvales</taxon>
        <taxon>Malvaceae</taxon>
        <taxon>Malvoideae</taxon>
        <taxon>Gossypium</taxon>
    </lineage>
</organism>
<dbReference type="PROSITE" id="PS00636">
    <property type="entry name" value="DNAJ_1"/>
    <property type="match status" value="1"/>
</dbReference>
<dbReference type="OrthoDB" id="10250354at2759"/>
<dbReference type="Gene3D" id="1.25.40.10">
    <property type="entry name" value="Tetratricopeptide repeat domain"/>
    <property type="match status" value="1"/>
</dbReference>
<dbReference type="Pfam" id="PF13432">
    <property type="entry name" value="TPR_16"/>
    <property type="match status" value="1"/>
</dbReference>
<evidence type="ECO:0000256" key="2">
    <source>
        <dbReference type="ARBA" id="ARBA00022729"/>
    </source>
</evidence>
<dbReference type="EMBL" id="JABFAF010000002">
    <property type="protein sequence ID" value="MBA0849119.1"/>
    <property type="molecule type" value="Genomic_DNA"/>
</dbReference>
<dbReference type="Pfam" id="PF00226">
    <property type="entry name" value="DnaJ"/>
    <property type="match status" value="1"/>
</dbReference>
<keyword evidence="7" id="KW-0472">Membrane</keyword>
<gene>
    <name evidence="9" type="ORF">Goshw_011572</name>
</gene>
<feature type="domain" description="J" evidence="8">
    <location>
        <begin position="466"/>
        <end position="532"/>
    </location>
</feature>
<evidence type="ECO:0000313" key="9">
    <source>
        <dbReference type="EMBL" id="MBA0849119.1"/>
    </source>
</evidence>
<keyword evidence="7" id="KW-0812">Transmembrane</keyword>
<keyword evidence="4 6" id="KW-0802">TPR repeat</keyword>
<evidence type="ECO:0000256" key="1">
    <source>
        <dbReference type="ARBA" id="ARBA00004319"/>
    </source>
</evidence>